<feature type="domain" description="STAS" evidence="8">
    <location>
        <begin position="361"/>
        <end position="464"/>
    </location>
</feature>
<dbReference type="PROSITE" id="PS00889">
    <property type="entry name" value="CNMP_BINDING_2"/>
    <property type="match status" value="1"/>
</dbReference>
<evidence type="ECO:0000256" key="1">
    <source>
        <dbReference type="ARBA" id="ARBA00011076"/>
    </source>
</evidence>
<evidence type="ECO:0000259" key="8">
    <source>
        <dbReference type="PROSITE" id="PS50801"/>
    </source>
</evidence>
<dbReference type="PROSITE" id="PS50801">
    <property type="entry name" value="STAS"/>
    <property type="match status" value="1"/>
</dbReference>
<dbReference type="InterPro" id="IPR018488">
    <property type="entry name" value="cNMP-bd_CS"/>
</dbReference>
<feature type="binding site" evidence="6">
    <location>
        <position position="80"/>
    </location>
    <ligand>
        <name>substrate</name>
    </ligand>
</feature>
<feature type="binding site" evidence="6">
    <location>
        <position position="181"/>
    </location>
    <ligand>
        <name>substrate</name>
    </ligand>
</feature>
<comment type="catalytic activity">
    <reaction evidence="5 6">
        <text>L-glutamine + H2O = L-glutamate + NH4(+)</text>
        <dbReference type="Rhea" id="RHEA:15889"/>
        <dbReference type="ChEBI" id="CHEBI:15377"/>
        <dbReference type="ChEBI" id="CHEBI:28938"/>
        <dbReference type="ChEBI" id="CHEBI:29985"/>
        <dbReference type="ChEBI" id="CHEBI:58359"/>
        <dbReference type="EC" id="3.5.1.2"/>
    </reaction>
</comment>
<dbReference type="AlphaFoldDB" id="A0A1E2S1B7"/>
<gene>
    <name evidence="6" type="primary">glsA</name>
    <name evidence="9" type="ORF">A7A08_00061</name>
</gene>
<feature type="binding site" evidence="6">
    <location>
        <position position="257"/>
    </location>
    <ligand>
        <name>substrate</name>
    </ligand>
</feature>
<dbReference type="Gene3D" id="3.40.710.10">
    <property type="entry name" value="DD-peptidase/beta-lactamase superfamily"/>
    <property type="match status" value="1"/>
</dbReference>
<dbReference type="PROSITE" id="PS00888">
    <property type="entry name" value="CNMP_BINDING_1"/>
    <property type="match status" value="1"/>
</dbReference>
<proteinExistence type="inferred from homology"/>
<evidence type="ECO:0000256" key="4">
    <source>
        <dbReference type="ARBA" id="ARBA00022801"/>
    </source>
</evidence>
<dbReference type="SMART" id="SM00100">
    <property type="entry name" value="cNMP"/>
    <property type="match status" value="1"/>
</dbReference>
<dbReference type="EMBL" id="MASI01000001">
    <property type="protein sequence ID" value="ODA68244.1"/>
    <property type="molecule type" value="Genomic_DNA"/>
</dbReference>
<dbReference type="HAMAP" id="MF_00313">
    <property type="entry name" value="Glutaminase"/>
    <property type="match status" value="1"/>
</dbReference>
<dbReference type="SUPFAM" id="SSF56601">
    <property type="entry name" value="beta-lactamase/transpeptidase-like"/>
    <property type="match status" value="1"/>
</dbReference>
<dbReference type="InterPro" id="IPR015868">
    <property type="entry name" value="Glutaminase"/>
</dbReference>
<dbReference type="InterPro" id="IPR002645">
    <property type="entry name" value="STAS_dom"/>
</dbReference>
<dbReference type="CDD" id="cd00038">
    <property type="entry name" value="CAP_ED"/>
    <property type="match status" value="1"/>
</dbReference>
<dbReference type="PROSITE" id="PS50042">
    <property type="entry name" value="CNMP_BINDING_3"/>
    <property type="match status" value="1"/>
</dbReference>
<evidence type="ECO:0000259" key="7">
    <source>
        <dbReference type="PROSITE" id="PS50042"/>
    </source>
</evidence>
<evidence type="ECO:0000256" key="5">
    <source>
        <dbReference type="ARBA" id="ARBA00049534"/>
    </source>
</evidence>
<dbReference type="GO" id="GO:0004359">
    <property type="term" value="F:glutaminase activity"/>
    <property type="evidence" value="ECO:0007669"/>
    <property type="project" value="UniProtKB-UniRule"/>
</dbReference>
<reference evidence="9 10" key="1">
    <citation type="submission" date="2016-07" db="EMBL/GenBank/DDBJ databases">
        <title>Draft genome sequence of Methyloligella halotolerans C2T (VKM B-2706T=CCUG 61687T=DSM 25045T), a halotolerant polyhydroxybutyrate accumulating methylotroph.</title>
        <authorList>
            <person name="Vasilenko O.V."/>
            <person name="Doronina N.V."/>
            <person name="Poroshina M.N."/>
            <person name="Tarlachkov S.V."/>
            <person name="Trotsenko Y.A."/>
        </authorList>
    </citation>
    <scope>NUCLEOTIDE SEQUENCE [LARGE SCALE GENOMIC DNA]</scope>
    <source>
        <strain evidence="9 10">VKM B-2706</strain>
    </source>
</reference>
<dbReference type="InterPro" id="IPR014710">
    <property type="entry name" value="RmlC-like_jellyroll"/>
</dbReference>
<feature type="binding site" evidence="6">
    <location>
        <position position="174"/>
    </location>
    <ligand>
        <name>substrate</name>
    </ligand>
</feature>
<dbReference type="Proteomes" id="UP000095087">
    <property type="component" value="Unassembled WGS sequence"/>
</dbReference>
<name>A0A1E2S1B7_9HYPH</name>
<dbReference type="FunFam" id="3.40.710.10:FF:000005">
    <property type="entry name" value="Glutaminase"/>
    <property type="match status" value="1"/>
</dbReference>
<feature type="binding site" evidence="6">
    <location>
        <position position="275"/>
    </location>
    <ligand>
        <name>substrate</name>
    </ligand>
</feature>
<dbReference type="Pfam" id="PF04960">
    <property type="entry name" value="Glutaminase"/>
    <property type="match status" value="1"/>
</dbReference>
<keyword evidence="4 6" id="KW-0378">Hydrolase</keyword>
<dbReference type="OrthoDB" id="9788822at2"/>
<evidence type="ECO:0000313" key="10">
    <source>
        <dbReference type="Proteomes" id="UP000095087"/>
    </source>
</evidence>
<keyword evidence="6" id="KW-0007">Acetylation</keyword>
<dbReference type="PATRIC" id="fig|1177755.3.peg.62"/>
<accession>A0A1E2S1B7</accession>
<dbReference type="STRING" id="1177755.A7A08_00061"/>
<dbReference type="EC" id="3.5.1.2" evidence="3 6"/>
<dbReference type="InterPro" id="IPR000595">
    <property type="entry name" value="cNMP-bd_dom"/>
</dbReference>
<organism evidence="9 10">
    <name type="scientific">Methyloligella halotolerans</name>
    <dbReference type="NCBI Taxonomy" id="1177755"/>
    <lineage>
        <taxon>Bacteria</taxon>
        <taxon>Pseudomonadati</taxon>
        <taxon>Pseudomonadota</taxon>
        <taxon>Alphaproteobacteria</taxon>
        <taxon>Hyphomicrobiales</taxon>
        <taxon>Hyphomicrobiaceae</taxon>
        <taxon>Methyloligella</taxon>
    </lineage>
</organism>
<evidence type="ECO:0000256" key="2">
    <source>
        <dbReference type="ARBA" id="ARBA00011881"/>
    </source>
</evidence>
<comment type="similarity">
    <text evidence="1 6">Belongs to the glutaminase family.</text>
</comment>
<feature type="domain" description="Cyclic nucleotide-binding" evidence="7">
    <location>
        <begin position="488"/>
        <end position="611"/>
    </location>
</feature>
<dbReference type="SUPFAM" id="SSF51206">
    <property type="entry name" value="cAMP-binding domain-like"/>
    <property type="match status" value="1"/>
</dbReference>
<dbReference type="Gene3D" id="2.60.120.10">
    <property type="entry name" value="Jelly Rolls"/>
    <property type="match status" value="1"/>
</dbReference>
<dbReference type="InterPro" id="IPR018490">
    <property type="entry name" value="cNMP-bd_dom_sf"/>
</dbReference>
<comment type="subunit">
    <text evidence="2 6">Homotetramer.</text>
</comment>
<dbReference type="InterPro" id="IPR036513">
    <property type="entry name" value="STAS_dom_sf"/>
</dbReference>
<evidence type="ECO:0000256" key="3">
    <source>
        <dbReference type="ARBA" id="ARBA00012918"/>
    </source>
</evidence>
<dbReference type="PANTHER" id="PTHR12544">
    <property type="entry name" value="GLUTAMINASE"/>
    <property type="match status" value="1"/>
</dbReference>
<feature type="binding site" evidence="6">
    <location>
        <position position="130"/>
    </location>
    <ligand>
        <name>substrate</name>
    </ligand>
</feature>
<dbReference type="GO" id="GO:0006537">
    <property type="term" value="P:glutamate biosynthetic process"/>
    <property type="evidence" value="ECO:0007669"/>
    <property type="project" value="TreeGrafter"/>
</dbReference>
<dbReference type="GO" id="GO:0006543">
    <property type="term" value="P:L-glutamine catabolic process"/>
    <property type="evidence" value="ECO:0007669"/>
    <property type="project" value="TreeGrafter"/>
</dbReference>
<dbReference type="Pfam" id="PF00027">
    <property type="entry name" value="cNMP_binding"/>
    <property type="match status" value="1"/>
</dbReference>
<comment type="caution">
    <text evidence="9">The sequence shown here is derived from an EMBL/GenBank/DDBJ whole genome shotgun (WGS) entry which is preliminary data.</text>
</comment>
<evidence type="ECO:0000313" key="9">
    <source>
        <dbReference type="EMBL" id="ODA68244.1"/>
    </source>
</evidence>
<evidence type="ECO:0000256" key="6">
    <source>
        <dbReference type="HAMAP-Rule" id="MF_00313"/>
    </source>
</evidence>
<dbReference type="SUPFAM" id="SSF52091">
    <property type="entry name" value="SpoIIaa-like"/>
    <property type="match status" value="1"/>
</dbReference>
<keyword evidence="10" id="KW-1185">Reference proteome</keyword>
<dbReference type="RefSeq" id="WP_083226331.1">
    <property type="nucleotide sequence ID" value="NZ_MASI01000001.1"/>
</dbReference>
<sequence>MDPAFIPVGSQAGDGAAIAPIHDYLSELLARFADVEGGSVADYIPELSKADPRAFGIALSTVDGETYSVGDAFQTFTIQSVSKPFMYGYALQRFGREAVLRHVGVEPTGEAFNSIVLDESENRPFNPMVNAGAIAVAELMGGDTQDERIANMGELFSRFAGRPLDINEAVFQSEKATGHRNRAIAYMMLNTGMIERDPEDVLDLYFRQCSINVTCRDLSIMAATLANDGTNPLTGDQIIAPEYVRDVLTVMNSCGMYNYAGQWSYEVGMPAKSGVSGGILAVIPGQVGVSVYAPAIDGHGNSVRGVKVCQAISSEFELHAFHNRTNVRNVVRRDYRGDKVRSNRLRAPEQRKVLSDGGDRIVAVEVQGGLFFGSTEILLRRLTELSPGADYMIVDFRRVHLADDSACRLIARAASYMADGGPKLMFCEIAEDGPLKPLLVQLREAMAGDELLLFEDADAALEWCEDQLLDTLAPSRSEAKFALSELEIFKGLDPSECRMIEGLLRPLIFERGEVIIREGDAARLFFVVARGTASVQIGVSAHGRQRMRRVASIGPGLTFGEMALLDGGTRSATIVADERVVCYGLAVEALHELAEDHPNIMITILGNLTRDFSERLRHANAEIRALE</sequence>
<dbReference type="InterPro" id="IPR012338">
    <property type="entry name" value="Beta-lactam/transpept-like"/>
</dbReference>
<dbReference type="NCBIfam" id="TIGR03814">
    <property type="entry name" value="Gln_ase"/>
    <property type="match status" value="1"/>
</dbReference>
<dbReference type="Gene3D" id="3.30.750.24">
    <property type="entry name" value="STAS domain"/>
    <property type="match status" value="1"/>
</dbReference>
<feature type="binding site" evidence="6">
    <location>
        <position position="205"/>
    </location>
    <ligand>
        <name>substrate</name>
    </ligand>
</feature>
<protein>
    <recommendedName>
        <fullName evidence="3 6">Glutaminase</fullName>
        <ecNumber evidence="3 6">3.5.1.2</ecNumber>
    </recommendedName>
</protein>
<dbReference type="PANTHER" id="PTHR12544:SF29">
    <property type="entry name" value="GLUTAMINASE"/>
    <property type="match status" value="1"/>
</dbReference>